<organism evidence="2 3">
    <name type="scientific">Flavivirga rizhaonensis</name>
    <dbReference type="NCBI Taxonomy" id="2559571"/>
    <lineage>
        <taxon>Bacteria</taxon>
        <taxon>Pseudomonadati</taxon>
        <taxon>Bacteroidota</taxon>
        <taxon>Flavobacteriia</taxon>
        <taxon>Flavobacteriales</taxon>
        <taxon>Flavobacteriaceae</taxon>
        <taxon>Flavivirga</taxon>
    </lineage>
</organism>
<dbReference type="Pfam" id="PF00583">
    <property type="entry name" value="Acetyltransf_1"/>
    <property type="match status" value="1"/>
</dbReference>
<dbReference type="OrthoDB" id="9800604at2"/>
<accession>A0A4S1DTS5</accession>
<evidence type="ECO:0000313" key="3">
    <source>
        <dbReference type="Proteomes" id="UP000307602"/>
    </source>
</evidence>
<dbReference type="EMBL" id="SRSO01000023">
    <property type="protein sequence ID" value="TGV01436.1"/>
    <property type="molecule type" value="Genomic_DNA"/>
</dbReference>
<dbReference type="InterPro" id="IPR000182">
    <property type="entry name" value="GNAT_dom"/>
</dbReference>
<sequence>MILISETLLLQNIKFENHSELVKLMERIYPPSYKHLWKNEDCSWYLDKSYGLTNFKQELNNTDAFYYFVINNSEIVGILRLVINQPLKEFPNQLTTYLHRIYLSEESQGKGIAQQLFNWVEKTAKQNNNKHIWLEAMDTQLQAIKFYNKQGYKAINKMSLEFNRIHKHLRGMFLMSKTV</sequence>
<dbReference type="PROSITE" id="PS51186">
    <property type="entry name" value="GNAT"/>
    <property type="match status" value="1"/>
</dbReference>
<reference evidence="2 3" key="1">
    <citation type="submission" date="2019-04" db="EMBL/GenBank/DDBJ databases">
        <authorList>
            <person name="Liu A."/>
        </authorList>
    </citation>
    <scope>NUCLEOTIDE SEQUENCE [LARGE SCALE GENOMIC DNA]</scope>
    <source>
        <strain evidence="2 3">RZ03</strain>
    </source>
</reference>
<dbReference type="AlphaFoldDB" id="A0A4S1DTS5"/>
<keyword evidence="3" id="KW-1185">Reference proteome</keyword>
<protein>
    <submittedName>
        <fullName evidence="2">GNAT family N-acetyltransferase</fullName>
    </submittedName>
</protein>
<keyword evidence="2" id="KW-0808">Transferase</keyword>
<dbReference type="RefSeq" id="WP_135878052.1">
    <property type="nucleotide sequence ID" value="NZ_SRSO01000023.1"/>
</dbReference>
<evidence type="ECO:0000313" key="2">
    <source>
        <dbReference type="EMBL" id="TGV01436.1"/>
    </source>
</evidence>
<dbReference type="GO" id="GO:0016747">
    <property type="term" value="F:acyltransferase activity, transferring groups other than amino-acyl groups"/>
    <property type="evidence" value="ECO:0007669"/>
    <property type="project" value="InterPro"/>
</dbReference>
<feature type="domain" description="N-acetyltransferase" evidence="1">
    <location>
        <begin position="24"/>
        <end position="179"/>
    </location>
</feature>
<dbReference type="InterPro" id="IPR016181">
    <property type="entry name" value="Acyl_CoA_acyltransferase"/>
</dbReference>
<gene>
    <name evidence="2" type="ORF">EM932_15185</name>
</gene>
<dbReference type="CDD" id="cd04301">
    <property type="entry name" value="NAT_SF"/>
    <property type="match status" value="1"/>
</dbReference>
<dbReference type="Gene3D" id="3.40.630.30">
    <property type="match status" value="1"/>
</dbReference>
<name>A0A4S1DTS5_9FLAO</name>
<evidence type="ECO:0000259" key="1">
    <source>
        <dbReference type="PROSITE" id="PS51186"/>
    </source>
</evidence>
<dbReference type="SUPFAM" id="SSF55729">
    <property type="entry name" value="Acyl-CoA N-acyltransferases (Nat)"/>
    <property type="match status" value="1"/>
</dbReference>
<comment type="caution">
    <text evidence="2">The sequence shown here is derived from an EMBL/GenBank/DDBJ whole genome shotgun (WGS) entry which is preliminary data.</text>
</comment>
<proteinExistence type="predicted"/>
<dbReference type="Proteomes" id="UP000307602">
    <property type="component" value="Unassembled WGS sequence"/>
</dbReference>